<sequence length="242" mass="26028">MKRYSGFILLAVTILLVVGGLSYFGYTTYTTYQELNRTEATLEREQMALEAAKANEQKVDVAESSFLQKQVPVLPANDDVLDAINAASQIAGVKVQAITFGAAGAETPASPVQSTPVVDGAMATESETEAAETAETPVAATTATALPASLTVEAPSYLELMAFLKQIERTDRITILRQIQLTGPDEPGAGSQTIVLEDEMMSFTVEIESYYRPDLTQLIPDKKTPLQETTPKSDPFVDVTGN</sequence>
<comment type="caution">
    <text evidence="3">The sequence shown here is derived from an EMBL/GenBank/DDBJ whole genome shotgun (WGS) entry which is preliminary data.</text>
</comment>
<protein>
    <recommendedName>
        <fullName evidence="5">Pilus assembly protein PilO</fullName>
    </recommendedName>
</protein>
<feature type="region of interest" description="Disordered" evidence="1">
    <location>
        <begin position="219"/>
        <end position="242"/>
    </location>
</feature>
<evidence type="ECO:0000313" key="3">
    <source>
        <dbReference type="EMBL" id="OAN14851.1"/>
    </source>
</evidence>
<accession>A0ABX2VAV9</accession>
<evidence type="ECO:0000256" key="1">
    <source>
        <dbReference type="SAM" id="MobiDB-lite"/>
    </source>
</evidence>
<gene>
    <name evidence="3" type="ORF">A3783_02635</name>
</gene>
<evidence type="ECO:0000256" key="2">
    <source>
        <dbReference type="SAM" id="Phobius"/>
    </source>
</evidence>
<feature type="transmembrane region" description="Helical" evidence="2">
    <location>
        <begin position="7"/>
        <end position="26"/>
    </location>
</feature>
<dbReference type="RefSeq" id="WP_028105919.1">
    <property type="nucleotide sequence ID" value="NZ_LVVL01000001.1"/>
</dbReference>
<dbReference type="Gene3D" id="3.30.70.60">
    <property type="match status" value="1"/>
</dbReference>
<evidence type="ECO:0000313" key="4">
    <source>
        <dbReference type="Proteomes" id="UP000078447"/>
    </source>
</evidence>
<keyword evidence="2" id="KW-0812">Transmembrane</keyword>
<dbReference type="Proteomes" id="UP000078447">
    <property type="component" value="Unassembled WGS sequence"/>
</dbReference>
<keyword evidence="2" id="KW-1133">Transmembrane helix</keyword>
<organism evidence="3 4">
    <name type="scientific">Exiguobacterium undae</name>
    <dbReference type="NCBI Taxonomy" id="169177"/>
    <lineage>
        <taxon>Bacteria</taxon>
        <taxon>Bacillati</taxon>
        <taxon>Bacillota</taxon>
        <taxon>Bacilli</taxon>
        <taxon>Bacillales</taxon>
        <taxon>Bacillales Family XII. Incertae Sedis</taxon>
        <taxon>Exiguobacterium</taxon>
    </lineage>
</organism>
<reference evidence="3 4" key="1">
    <citation type="submission" date="2016-03" db="EMBL/GenBank/DDBJ databases">
        <authorList>
            <person name="Cho S.-Y."/>
            <person name="Lim S."/>
            <person name="Kim H."/>
            <person name="Soh E.H."/>
            <person name="Moon J.S."/>
        </authorList>
    </citation>
    <scope>NUCLEOTIDE SEQUENCE [LARGE SCALE GENOMIC DNA]</scope>
    <source>
        <strain evidence="3 4">KCTC 3810</strain>
    </source>
</reference>
<keyword evidence="4" id="KW-1185">Reference proteome</keyword>
<dbReference type="EMBL" id="LVVL01000001">
    <property type="protein sequence ID" value="OAN14851.1"/>
    <property type="molecule type" value="Genomic_DNA"/>
</dbReference>
<dbReference type="InterPro" id="IPR014717">
    <property type="entry name" value="Transl_elong_EF1B/ribsomal_bS6"/>
</dbReference>
<keyword evidence="2" id="KW-0472">Membrane</keyword>
<proteinExistence type="predicted"/>
<evidence type="ECO:0008006" key="5">
    <source>
        <dbReference type="Google" id="ProtNLM"/>
    </source>
</evidence>
<name>A0ABX2VAV9_9BACL</name>